<name>A0AAD7EAC5_9AGAR</name>
<organism evidence="2 3">
    <name type="scientific">Mycena albidolilacea</name>
    <dbReference type="NCBI Taxonomy" id="1033008"/>
    <lineage>
        <taxon>Eukaryota</taxon>
        <taxon>Fungi</taxon>
        <taxon>Dikarya</taxon>
        <taxon>Basidiomycota</taxon>
        <taxon>Agaricomycotina</taxon>
        <taxon>Agaricomycetes</taxon>
        <taxon>Agaricomycetidae</taxon>
        <taxon>Agaricales</taxon>
        <taxon>Marasmiineae</taxon>
        <taxon>Mycenaceae</taxon>
        <taxon>Mycena</taxon>
    </lineage>
</organism>
<gene>
    <name evidence="2" type="ORF">DFH08DRAFT_976400</name>
</gene>
<accession>A0AAD7EAC5</accession>
<feature type="compositionally biased region" description="Pro residues" evidence="1">
    <location>
        <begin position="117"/>
        <end position="137"/>
    </location>
</feature>
<comment type="caution">
    <text evidence="2">The sequence shown here is derived from an EMBL/GenBank/DDBJ whole genome shotgun (WGS) entry which is preliminary data.</text>
</comment>
<protein>
    <submittedName>
        <fullName evidence="2">Uncharacterized protein</fullName>
    </submittedName>
</protein>
<reference evidence="2" key="1">
    <citation type="submission" date="2023-03" db="EMBL/GenBank/DDBJ databases">
        <title>Massive genome expansion in bonnet fungi (Mycena s.s.) driven by repeated elements and novel gene families across ecological guilds.</title>
        <authorList>
            <consortium name="Lawrence Berkeley National Laboratory"/>
            <person name="Harder C.B."/>
            <person name="Miyauchi S."/>
            <person name="Viragh M."/>
            <person name="Kuo A."/>
            <person name="Thoen E."/>
            <person name="Andreopoulos B."/>
            <person name="Lu D."/>
            <person name="Skrede I."/>
            <person name="Drula E."/>
            <person name="Henrissat B."/>
            <person name="Morin E."/>
            <person name="Kohler A."/>
            <person name="Barry K."/>
            <person name="LaButti K."/>
            <person name="Morin E."/>
            <person name="Salamov A."/>
            <person name="Lipzen A."/>
            <person name="Mereny Z."/>
            <person name="Hegedus B."/>
            <person name="Baldrian P."/>
            <person name="Stursova M."/>
            <person name="Weitz H."/>
            <person name="Taylor A."/>
            <person name="Grigoriev I.V."/>
            <person name="Nagy L.G."/>
            <person name="Martin F."/>
            <person name="Kauserud H."/>
        </authorList>
    </citation>
    <scope>NUCLEOTIDE SEQUENCE</scope>
    <source>
        <strain evidence="2">CBHHK002</strain>
    </source>
</reference>
<proteinExistence type="predicted"/>
<sequence>MIHGGWERSHLFTDAVDINYIGYGGPGFSDYLLVKVDAAESLTELRPDVDFFGPGRKSSSSHPLRGPGIAYETRMLAPSISVRKGHACGSAHCPLCPPAPHPPRHGSLAADPSRLLLPPPPPPPRPRSTCPPRPSPTLPDTCSPAPFPRPCPSRSASLLRPRLRQDA</sequence>
<evidence type="ECO:0000313" key="3">
    <source>
        <dbReference type="Proteomes" id="UP001218218"/>
    </source>
</evidence>
<dbReference type="EMBL" id="JARIHO010000097">
    <property type="protein sequence ID" value="KAJ7305474.1"/>
    <property type="molecule type" value="Genomic_DNA"/>
</dbReference>
<dbReference type="Gene3D" id="3.10.310.10">
    <property type="entry name" value="Diaminopimelate Epimerase, Chain A, domain 1"/>
    <property type="match status" value="1"/>
</dbReference>
<dbReference type="Proteomes" id="UP001218218">
    <property type="component" value="Unassembled WGS sequence"/>
</dbReference>
<evidence type="ECO:0000313" key="2">
    <source>
        <dbReference type="EMBL" id="KAJ7305474.1"/>
    </source>
</evidence>
<keyword evidence="3" id="KW-1185">Reference proteome</keyword>
<evidence type="ECO:0000256" key="1">
    <source>
        <dbReference type="SAM" id="MobiDB-lite"/>
    </source>
</evidence>
<feature type="region of interest" description="Disordered" evidence="1">
    <location>
        <begin position="93"/>
        <end position="167"/>
    </location>
</feature>
<dbReference type="AlphaFoldDB" id="A0AAD7EAC5"/>
<dbReference type="SUPFAM" id="SSF54506">
    <property type="entry name" value="Diaminopimelate epimerase-like"/>
    <property type="match status" value="1"/>
</dbReference>